<gene>
    <name evidence="2" type="ORF">QE440_002258</name>
</gene>
<dbReference type="AlphaFoldDB" id="A0AAJ2BQI2"/>
<dbReference type="RefSeq" id="WP_140219837.1">
    <property type="nucleotide sequence ID" value="NZ_CP021645.1"/>
</dbReference>
<feature type="chain" id="PRO_5042460125" evidence="1">
    <location>
        <begin position="22"/>
        <end position="42"/>
    </location>
</feature>
<organism evidence="2 3">
    <name type="scientific">Pseudomonas oryzihabitans</name>
    <dbReference type="NCBI Taxonomy" id="47885"/>
    <lineage>
        <taxon>Bacteria</taxon>
        <taxon>Pseudomonadati</taxon>
        <taxon>Pseudomonadota</taxon>
        <taxon>Gammaproteobacteria</taxon>
        <taxon>Pseudomonadales</taxon>
        <taxon>Pseudomonadaceae</taxon>
        <taxon>Pseudomonas</taxon>
    </lineage>
</organism>
<evidence type="ECO:0000256" key="1">
    <source>
        <dbReference type="SAM" id="SignalP"/>
    </source>
</evidence>
<dbReference type="EMBL" id="JAVJAF010000001">
    <property type="protein sequence ID" value="MDR6234517.1"/>
    <property type="molecule type" value="Genomic_DNA"/>
</dbReference>
<comment type="caution">
    <text evidence="2">The sequence shown here is derived from an EMBL/GenBank/DDBJ whole genome shotgun (WGS) entry which is preliminary data.</text>
</comment>
<dbReference type="Proteomes" id="UP001268036">
    <property type="component" value="Unassembled WGS sequence"/>
</dbReference>
<evidence type="ECO:0000313" key="2">
    <source>
        <dbReference type="EMBL" id="MDR6234517.1"/>
    </source>
</evidence>
<protein>
    <submittedName>
        <fullName evidence="2">Starvation-inducible outer membrane lipoprotein</fullName>
    </submittedName>
</protein>
<reference evidence="2" key="1">
    <citation type="submission" date="2023-08" db="EMBL/GenBank/DDBJ databases">
        <title>Functional and genomic diversity of the sorghum phyllosphere microbiome.</title>
        <authorList>
            <person name="Shade A."/>
        </authorList>
    </citation>
    <scope>NUCLEOTIDE SEQUENCE</scope>
    <source>
        <strain evidence="2">SORGH_AS_0201</strain>
    </source>
</reference>
<dbReference type="PROSITE" id="PS51257">
    <property type="entry name" value="PROKAR_LIPOPROTEIN"/>
    <property type="match status" value="1"/>
</dbReference>
<evidence type="ECO:0000313" key="3">
    <source>
        <dbReference type="Proteomes" id="UP001268036"/>
    </source>
</evidence>
<proteinExistence type="predicted"/>
<keyword evidence="1" id="KW-0732">Signal</keyword>
<keyword evidence="2" id="KW-0449">Lipoprotein</keyword>
<sequence length="42" mass="4662">MPLPLRALSLLILLALTACHSAPKDLQDYRPLGEPQTPHRLT</sequence>
<feature type="signal peptide" evidence="1">
    <location>
        <begin position="1"/>
        <end position="21"/>
    </location>
</feature>
<accession>A0AAJ2BQI2</accession>
<name>A0AAJ2BQI2_9PSED</name>